<organism evidence="3 4">
    <name type="scientific">Desmospora profundinema</name>
    <dbReference type="NCBI Taxonomy" id="1571184"/>
    <lineage>
        <taxon>Bacteria</taxon>
        <taxon>Bacillati</taxon>
        <taxon>Bacillota</taxon>
        <taxon>Bacilli</taxon>
        <taxon>Bacillales</taxon>
        <taxon>Thermoactinomycetaceae</taxon>
        <taxon>Desmospora</taxon>
    </lineage>
</organism>
<dbReference type="RefSeq" id="WP_309860763.1">
    <property type="nucleotide sequence ID" value="NZ_JAVDQG010000001.1"/>
</dbReference>
<evidence type="ECO:0000256" key="1">
    <source>
        <dbReference type="SAM" id="MobiDB-lite"/>
    </source>
</evidence>
<feature type="compositionally biased region" description="Polar residues" evidence="1">
    <location>
        <begin position="24"/>
        <end position="39"/>
    </location>
</feature>
<feature type="region of interest" description="Disordered" evidence="1">
    <location>
        <begin position="24"/>
        <end position="43"/>
    </location>
</feature>
<keyword evidence="2" id="KW-0732">Signal</keyword>
<feature type="chain" id="PRO_5046549992" description="Sporulation lipoprotein YhcN/YlaJ (Spore_YhcN_YlaJ)" evidence="2">
    <location>
        <begin position="21"/>
        <end position="145"/>
    </location>
</feature>
<proteinExistence type="predicted"/>
<evidence type="ECO:0008006" key="5">
    <source>
        <dbReference type="Google" id="ProtNLM"/>
    </source>
</evidence>
<dbReference type="Pfam" id="PF09580">
    <property type="entry name" value="Spore_YhcN_YlaJ"/>
    <property type="match status" value="1"/>
</dbReference>
<evidence type="ECO:0000313" key="3">
    <source>
        <dbReference type="EMBL" id="MDR6224046.1"/>
    </source>
</evidence>
<keyword evidence="4" id="KW-1185">Reference proteome</keyword>
<evidence type="ECO:0000256" key="2">
    <source>
        <dbReference type="SAM" id="SignalP"/>
    </source>
</evidence>
<sequence length="145" mass="16646">MKRTWVIWITLLILISIGCAAPQKQSESSPKPEQPTLINQDKVDTAKTVAQKNRRVDEATAVSINDELSVGLKVTNFDRFFLKSTRKEVFDNLKKRFPKDEIHVTTDSKLFKDLKKLESDARKNPAINKDKAYQQLQKINEDMKG</sequence>
<evidence type="ECO:0000313" key="4">
    <source>
        <dbReference type="Proteomes" id="UP001185012"/>
    </source>
</evidence>
<protein>
    <recommendedName>
        <fullName evidence="5">Sporulation lipoprotein YhcN/YlaJ (Spore_YhcN_YlaJ)</fullName>
    </recommendedName>
</protein>
<name>A0ABU1IH67_9BACL</name>
<dbReference type="EMBL" id="JAVDQG010000001">
    <property type="protein sequence ID" value="MDR6224046.1"/>
    <property type="molecule type" value="Genomic_DNA"/>
</dbReference>
<feature type="signal peptide" evidence="2">
    <location>
        <begin position="1"/>
        <end position="20"/>
    </location>
</feature>
<dbReference type="PROSITE" id="PS51257">
    <property type="entry name" value="PROKAR_LIPOPROTEIN"/>
    <property type="match status" value="1"/>
</dbReference>
<gene>
    <name evidence="3" type="ORF">JOE21_000034</name>
</gene>
<reference evidence="3 4" key="1">
    <citation type="submission" date="2023-07" db="EMBL/GenBank/DDBJ databases">
        <title>Genomic Encyclopedia of Type Strains, Phase IV (KMG-IV): sequencing the most valuable type-strain genomes for metagenomic binning, comparative biology and taxonomic classification.</title>
        <authorList>
            <person name="Goeker M."/>
        </authorList>
    </citation>
    <scope>NUCLEOTIDE SEQUENCE [LARGE SCALE GENOMIC DNA]</scope>
    <source>
        <strain evidence="3 4">DSM 45903</strain>
    </source>
</reference>
<comment type="caution">
    <text evidence="3">The sequence shown here is derived from an EMBL/GenBank/DDBJ whole genome shotgun (WGS) entry which is preliminary data.</text>
</comment>
<dbReference type="Proteomes" id="UP001185012">
    <property type="component" value="Unassembled WGS sequence"/>
</dbReference>
<accession>A0ABU1IH67</accession>
<dbReference type="InterPro" id="IPR019076">
    <property type="entry name" value="Spore_lipoprot_YhcN/YlaJ-like"/>
</dbReference>